<dbReference type="PROSITE" id="PS00073">
    <property type="entry name" value="ACYL_COA_DH_2"/>
    <property type="match status" value="1"/>
</dbReference>
<dbReference type="Gene3D" id="2.40.110.20">
    <property type="match status" value="1"/>
</dbReference>
<keyword evidence="3 5" id="KW-0285">Flavoprotein</keyword>
<dbReference type="Pfam" id="PF02770">
    <property type="entry name" value="Acyl-CoA_dh_M"/>
    <property type="match status" value="1"/>
</dbReference>
<dbReference type="SUPFAM" id="SSF47203">
    <property type="entry name" value="Acyl-CoA dehydrogenase C-terminal domain-like"/>
    <property type="match status" value="1"/>
</dbReference>
<dbReference type="Pfam" id="PF18158">
    <property type="entry name" value="AidB_N"/>
    <property type="match status" value="1"/>
</dbReference>
<evidence type="ECO:0000259" key="7">
    <source>
        <dbReference type="Pfam" id="PF02770"/>
    </source>
</evidence>
<dbReference type="InterPro" id="IPR052904">
    <property type="entry name" value="Acyl-CoA_dehydrogenase-like"/>
</dbReference>
<dbReference type="RefSeq" id="WP_335737625.1">
    <property type="nucleotide sequence ID" value="NZ_JALAAR010000021.1"/>
</dbReference>
<dbReference type="PROSITE" id="PS00072">
    <property type="entry name" value="ACYL_COA_DH_1"/>
    <property type="match status" value="1"/>
</dbReference>
<evidence type="ECO:0000256" key="3">
    <source>
        <dbReference type="ARBA" id="ARBA00022630"/>
    </source>
</evidence>
<evidence type="ECO:0000259" key="8">
    <source>
        <dbReference type="Pfam" id="PF18158"/>
    </source>
</evidence>
<sequence length="553" mass="60518">MSDNSPTTRPYSALAETHQVLNQPSSLTPFNSWLSDSSLQYWVSRFGAVHSADLASYGSLCGGALAEAGFLANQYPPEFHSHDRFGNRIDEVRFHPAYHQLMQAAITFGLPSAPWVKPGKGAQVTRAAMVYQHMQADAGSGCPLTMTYAAVPVLKQAPKAAADWLAKVLTAQYDPDNKPYFAKAGLTIGMAMTEKQGGSDVRANTTRAMQLSEDEYELVGHKWFCSAPMCDGFLTLAQTDAGLSCFLLPRWRPDGSKNQFYIQRLKHKLGNCSNASSEVEFRGAFAWRIGDEGRGVRTIIDMVALTRFDCMLGSAGLMRAALAQALHHTAGRSAFGKNLQQHALMQNVLADLTLDSEAALALSLRVAYALDNQAVVSEQQFVRLATAIGKYWICKRAPQFCYEAMECLGGVGYVEENILPRLYREAPVNAIWEGSGNIQCLDVLRAMQKEPEALAACLSELQSVTGRNQDYDAAFSRLQQALQDSATLEYRARSIVDKLALLLQASVLLQYGETMVADAFIRARLIPGICSNYGTLPVDIDCTALLARAQPKV</sequence>
<keyword evidence="5 9" id="KW-0560">Oxidoreductase</keyword>
<dbReference type="PANTHER" id="PTHR42707:SF3">
    <property type="entry name" value="ACYL-COA DEHYDROGENASE AIDB-RELATED"/>
    <property type="match status" value="1"/>
</dbReference>
<evidence type="ECO:0000256" key="2">
    <source>
        <dbReference type="ARBA" id="ARBA00009347"/>
    </source>
</evidence>
<evidence type="ECO:0000256" key="1">
    <source>
        <dbReference type="ARBA" id="ARBA00001974"/>
    </source>
</evidence>
<dbReference type="PANTHER" id="PTHR42707">
    <property type="entry name" value="ACYL-COA DEHYDROGENASE"/>
    <property type="match status" value="1"/>
</dbReference>
<evidence type="ECO:0000256" key="5">
    <source>
        <dbReference type="RuleBase" id="RU362125"/>
    </source>
</evidence>
<reference evidence="9 10" key="1">
    <citation type="journal article" date="2023" name="Ecotoxicol. Environ. Saf.">
        <title>Mercury remediation potential of mercury-resistant strain Rheinheimera metallidurans sp. nov. isolated from a municipal waste dumping site.</title>
        <authorList>
            <person name="Yadav V."/>
            <person name="Manjhi A."/>
            <person name="Vadakedath N."/>
        </authorList>
    </citation>
    <scope>NUCLEOTIDE SEQUENCE [LARGE SCALE GENOMIC DNA]</scope>
    <source>
        <strain evidence="9 10">E-49</strain>
    </source>
</reference>
<evidence type="ECO:0000313" key="9">
    <source>
        <dbReference type="EMBL" id="MEH8019227.1"/>
    </source>
</evidence>
<comment type="caution">
    <text evidence="9">The sequence shown here is derived from an EMBL/GenBank/DDBJ whole genome shotgun (WGS) entry which is preliminary data.</text>
</comment>
<comment type="cofactor">
    <cofactor evidence="1 5">
        <name>FAD</name>
        <dbReference type="ChEBI" id="CHEBI:57692"/>
    </cofactor>
</comment>
<dbReference type="Gene3D" id="6.10.250.600">
    <property type="match status" value="1"/>
</dbReference>
<feature type="domain" description="Acyl-CoA dehydrogenase/oxidase C-terminal" evidence="6">
    <location>
        <begin position="293"/>
        <end position="447"/>
    </location>
</feature>
<feature type="domain" description="Adaptive response protein AidB N-terminal" evidence="8">
    <location>
        <begin position="22"/>
        <end position="175"/>
    </location>
</feature>
<protein>
    <submittedName>
        <fullName evidence="9">Isovaleryl-CoA dehydrogenase</fullName>
        <ecNumber evidence="9">1.3.8.4</ecNumber>
    </submittedName>
</protein>
<dbReference type="SUPFAM" id="SSF56645">
    <property type="entry name" value="Acyl-CoA dehydrogenase NM domain-like"/>
    <property type="match status" value="1"/>
</dbReference>
<evidence type="ECO:0000259" key="6">
    <source>
        <dbReference type="Pfam" id="PF00441"/>
    </source>
</evidence>
<proteinExistence type="inferred from homology"/>
<gene>
    <name evidence="9" type="ORF">MN202_18470</name>
</gene>
<dbReference type="InterPro" id="IPR009100">
    <property type="entry name" value="AcylCoA_DH/oxidase_NM_dom_sf"/>
</dbReference>
<organism evidence="9 10">
    <name type="scientific">Rheinheimera muenzenbergensis</name>
    <dbReference type="NCBI Taxonomy" id="1193628"/>
    <lineage>
        <taxon>Bacteria</taxon>
        <taxon>Pseudomonadati</taxon>
        <taxon>Pseudomonadota</taxon>
        <taxon>Gammaproteobacteria</taxon>
        <taxon>Chromatiales</taxon>
        <taxon>Chromatiaceae</taxon>
        <taxon>Rheinheimera</taxon>
    </lineage>
</organism>
<dbReference type="GO" id="GO:0008470">
    <property type="term" value="F:3-methylbutanoyl-CoA dehydrogenase activity"/>
    <property type="evidence" value="ECO:0007669"/>
    <property type="project" value="UniProtKB-EC"/>
</dbReference>
<dbReference type="Gene3D" id="1.20.140.10">
    <property type="entry name" value="Butyryl-CoA Dehydrogenase, subunit A, domain 3"/>
    <property type="match status" value="1"/>
</dbReference>
<dbReference type="InterPro" id="IPR009075">
    <property type="entry name" value="AcylCo_DH/oxidase_C"/>
</dbReference>
<evidence type="ECO:0000313" key="10">
    <source>
        <dbReference type="Proteomes" id="UP001375382"/>
    </source>
</evidence>
<feature type="domain" description="Acyl-CoA oxidase/dehydrogenase middle" evidence="7">
    <location>
        <begin position="189"/>
        <end position="282"/>
    </location>
</feature>
<dbReference type="EMBL" id="JALAAR010000021">
    <property type="protein sequence ID" value="MEH8019227.1"/>
    <property type="molecule type" value="Genomic_DNA"/>
</dbReference>
<evidence type="ECO:0000256" key="4">
    <source>
        <dbReference type="ARBA" id="ARBA00022827"/>
    </source>
</evidence>
<keyword evidence="10" id="KW-1185">Reference proteome</keyword>
<dbReference type="InterPro" id="IPR036250">
    <property type="entry name" value="AcylCo_DH-like_C"/>
</dbReference>
<dbReference type="Pfam" id="PF00441">
    <property type="entry name" value="Acyl-CoA_dh_1"/>
    <property type="match status" value="1"/>
</dbReference>
<dbReference type="InterPro" id="IPR006091">
    <property type="entry name" value="Acyl-CoA_Oxase/DH_mid-dom"/>
</dbReference>
<dbReference type="EC" id="1.3.8.4" evidence="9"/>
<keyword evidence="4 5" id="KW-0274">FAD</keyword>
<dbReference type="NCBIfam" id="NF008594">
    <property type="entry name" value="PRK11561.1"/>
    <property type="match status" value="1"/>
</dbReference>
<accession>A0ABU8CBF1</accession>
<dbReference type="InterPro" id="IPR041504">
    <property type="entry name" value="AidB_N"/>
</dbReference>
<dbReference type="Proteomes" id="UP001375382">
    <property type="component" value="Unassembled WGS sequence"/>
</dbReference>
<comment type="similarity">
    <text evidence="2 5">Belongs to the acyl-CoA dehydrogenase family.</text>
</comment>
<dbReference type="InterPro" id="IPR006089">
    <property type="entry name" value="Acyl-CoA_DH_CS"/>
</dbReference>
<name>A0ABU8CBF1_9GAMM</name>